<name>A0AAD3Y1T2_NEPGR</name>
<evidence type="ECO:0000313" key="1">
    <source>
        <dbReference type="EMBL" id="GMH26247.1"/>
    </source>
</evidence>
<accession>A0AAD3Y1T2</accession>
<reference evidence="1" key="1">
    <citation type="submission" date="2023-05" db="EMBL/GenBank/DDBJ databases">
        <title>Nepenthes gracilis genome sequencing.</title>
        <authorList>
            <person name="Fukushima K."/>
        </authorList>
    </citation>
    <scope>NUCLEOTIDE SEQUENCE</scope>
    <source>
        <strain evidence="1">SING2019-196</strain>
    </source>
</reference>
<proteinExistence type="predicted"/>
<protein>
    <submittedName>
        <fullName evidence="1">Uncharacterized protein</fullName>
    </submittedName>
</protein>
<evidence type="ECO:0000313" key="2">
    <source>
        <dbReference type="Proteomes" id="UP001279734"/>
    </source>
</evidence>
<dbReference type="Proteomes" id="UP001279734">
    <property type="component" value="Unassembled WGS sequence"/>
</dbReference>
<dbReference type="EMBL" id="BSYO01000030">
    <property type="protein sequence ID" value="GMH26247.1"/>
    <property type="molecule type" value="Genomic_DNA"/>
</dbReference>
<comment type="caution">
    <text evidence="1">The sequence shown here is derived from an EMBL/GenBank/DDBJ whole genome shotgun (WGS) entry which is preliminary data.</text>
</comment>
<organism evidence="1 2">
    <name type="scientific">Nepenthes gracilis</name>
    <name type="common">Slender pitcher plant</name>
    <dbReference type="NCBI Taxonomy" id="150966"/>
    <lineage>
        <taxon>Eukaryota</taxon>
        <taxon>Viridiplantae</taxon>
        <taxon>Streptophyta</taxon>
        <taxon>Embryophyta</taxon>
        <taxon>Tracheophyta</taxon>
        <taxon>Spermatophyta</taxon>
        <taxon>Magnoliopsida</taxon>
        <taxon>eudicotyledons</taxon>
        <taxon>Gunneridae</taxon>
        <taxon>Pentapetalae</taxon>
        <taxon>Caryophyllales</taxon>
        <taxon>Nepenthaceae</taxon>
        <taxon>Nepenthes</taxon>
    </lineage>
</organism>
<gene>
    <name evidence="1" type="ORF">Nepgr_028090</name>
</gene>
<keyword evidence="2" id="KW-1185">Reference proteome</keyword>
<sequence length="88" mass="10447">MPESADVRVPNYLMLMKKLPFLDILEMQNNREQIFILLQLTKHQFRQSRGILQQQNCKAITDCKPIESEYVFRIVARRRSSPQILQIS</sequence>
<dbReference type="AlphaFoldDB" id="A0AAD3Y1T2"/>